<feature type="compositionally biased region" description="Low complexity" evidence="1">
    <location>
        <begin position="49"/>
        <end position="70"/>
    </location>
</feature>
<organism evidence="2 3">
    <name type="scientific">Moelleriella libera RCEF 2490</name>
    <dbReference type="NCBI Taxonomy" id="1081109"/>
    <lineage>
        <taxon>Eukaryota</taxon>
        <taxon>Fungi</taxon>
        <taxon>Dikarya</taxon>
        <taxon>Ascomycota</taxon>
        <taxon>Pezizomycotina</taxon>
        <taxon>Sordariomycetes</taxon>
        <taxon>Hypocreomycetidae</taxon>
        <taxon>Hypocreales</taxon>
        <taxon>Clavicipitaceae</taxon>
        <taxon>Moelleriella</taxon>
    </lineage>
</organism>
<evidence type="ECO:0000313" key="3">
    <source>
        <dbReference type="Proteomes" id="UP000078544"/>
    </source>
</evidence>
<sequence>MPASGSGRNGQGRRGRPHESRGRGILPSFFKPAAVQSRSPPHPEQVQEASSSTSSDSPLSSVASSPAAVTPEPPPKPTKAVIGASDEDDGTDGNFSDDSLEDLSCLLSQSKTTIVVAQQQQEPRRADAQTTLPPAKRTATGISSSTPAIIPRRHKFDLKALAKDALIDEATAEVSLRVRASAAEAAAAEAEEKTARVMPVEESIAAIILGHGGPNAQKVLRALQRAEETHSQVRYMFFGADTSTQEPEAPTLPKSSPWRLVTHGSARAREQNLISGLPQTILRKNGGLPDPVFEWLLDALCAHKSGLARHEYCNMIATCPEQVERILTPDRLKGLFVRLGARDMDRSSKTPDASHHDDWKSYLDRDWALVQSLVSLLGRVADQLSIQSAQYALQTLVQLALDRVVVCNMDLLAAFESTMHALAATVPASGWNSFCVETSAFLAATAPTRAVLVTALLCIPISSKRTHDLRRRIALAALFRDDSLAGRAAPDSAVTLRDVITHLDSSADFVVNRDANFAELRASILLLDVVIDDGGGGGGEFDDLAAEKRFNAEVDELADRLREIWRSINDAGMKLARTEAKSAAEWVQQRLLLSVRTRRRVKKSVFDDPDCEDVFLGRQQDYMKKFLKKAP</sequence>
<evidence type="ECO:0000313" key="2">
    <source>
        <dbReference type="EMBL" id="KZZ93259.1"/>
    </source>
</evidence>
<comment type="caution">
    <text evidence="2">The sequence shown here is derived from an EMBL/GenBank/DDBJ whole genome shotgun (WGS) entry which is preliminary data.</text>
</comment>
<feature type="region of interest" description="Disordered" evidence="1">
    <location>
        <begin position="1"/>
        <end position="99"/>
    </location>
</feature>
<reference evidence="2 3" key="1">
    <citation type="journal article" date="2016" name="Genome Biol. Evol.">
        <title>Divergent and convergent evolution of fungal pathogenicity.</title>
        <authorList>
            <person name="Shang Y."/>
            <person name="Xiao G."/>
            <person name="Zheng P."/>
            <person name="Cen K."/>
            <person name="Zhan S."/>
            <person name="Wang C."/>
        </authorList>
    </citation>
    <scope>NUCLEOTIDE SEQUENCE [LARGE SCALE GENOMIC DNA]</scope>
    <source>
        <strain evidence="2 3">RCEF 2490</strain>
    </source>
</reference>
<dbReference type="Proteomes" id="UP000078544">
    <property type="component" value="Unassembled WGS sequence"/>
</dbReference>
<accession>A0A167ZYS9</accession>
<gene>
    <name evidence="2" type="ORF">AAL_05644</name>
</gene>
<keyword evidence="3" id="KW-1185">Reference proteome</keyword>
<proteinExistence type="predicted"/>
<evidence type="ECO:0000256" key="1">
    <source>
        <dbReference type="SAM" id="MobiDB-lite"/>
    </source>
</evidence>
<feature type="region of interest" description="Disordered" evidence="1">
    <location>
        <begin position="118"/>
        <end position="142"/>
    </location>
</feature>
<dbReference type="STRING" id="1081109.A0A167ZYS9"/>
<dbReference type="OrthoDB" id="5350396at2759"/>
<protein>
    <submittedName>
        <fullName evidence="2">Uncharacterized protein</fullName>
    </submittedName>
</protein>
<dbReference type="EMBL" id="AZGY01000013">
    <property type="protein sequence ID" value="KZZ93259.1"/>
    <property type="molecule type" value="Genomic_DNA"/>
</dbReference>
<name>A0A167ZYS9_9HYPO</name>
<dbReference type="AlphaFoldDB" id="A0A167ZYS9"/>